<evidence type="ECO:0000313" key="5">
    <source>
        <dbReference type="EMBL" id="TKC07682.1"/>
    </source>
</evidence>
<dbReference type="EMBL" id="SWBQ01000002">
    <property type="protein sequence ID" value="TKC07682.1"/>
    <property type="molecule type" value="Genomic_DNA"/>
</dbReference>
<accession>A0A4U1CLD7</accession>
<evidence type="ECO:0000256" key="3">
    <source>
        <dbReference type="ARBA" id="ARBA00023163"/>
    </source>
</evidence>
<evidence type="ECO:0000256" key="2">
    <source>
        <dbReference type="ARBA" id="ARBA00023125"/>
    </source>
</evidence>
<comment type="caution">
    <text evidence="5">The sequence shown here is derived from an EMBL/GenBank/DDBJ whole genome shotgun (WGS) entry which is preliminary data.</text>
</comment>
<evidence type="ECO:0000256" key="1">
    <source>
        <dbReference type="ARBA" id="ARBA00023015"/>
    </source>
</evidence>
<protein>
    <submittedName>
        <fullName evidence="5">AraC family transcriptional regulator</fullName>
    </submittedName>
</protein>
<sequence>MTMVAIEYMTIGSIPIKTGKIGVFEGAYLPPDLQTFLRLRDAIEQHFRVNRHPDYYLCTFGYTKKQMSALCRLYANKTLYELIQDRIHEEALKLLTQTTLSVAQVSYELGISSPSWFIKCFKKRTGMRPRQFRKNAGM</sequence>
<keyword evidence="1" id="KW-0805">Transcription regulation</keyword>
<dbReference type="Gene3D" id="1.10.10.60">
    <property type="entry name" value="Homeodomain-like"/>
    <property type="match status" value="1"/>
</dbReference>
<dbReference type="GO" id="GO:0003700">
    <property type="term" value="F:DNA-binding transcription factor activity"/>
    <property type="evidence" value="ECO:0007669"/>
    <property type="project" value="InterPro"/>
</dbReference>
<dbReference type="OrthoDB" id="751487at2"/>
<name>A0A4U1CLD7_9SPHI</name>
<keyword evidence="6" id="KW-1185">Reference proteome</keyword>
<gene>
    <name evidence="5" type="ORF">FA047_10645</name>
</gene>
<dbReference type="Proteomes" id="UP000307244">
    <property type="component" value="Unassembled WGS sequence"/>
</dbReference>
<reference evidence="5 6" key="1">
    <citation type="submission" date="2019-04" db="EMBL/GenBank/DDBJ databases">
        <title>Pedobacter sp. RP-3-15 sp. nov., isolated from Arctic soil.</title>
        <authorList>
            <person name="Dahal R.H."/>
            <person name="Kim D.-U."/>
        </authorList>
    </citation>
    <scope>NUCLEOTIDE SEQUENCE [LARGE SCALE GENOMIC DNA]</scope>
    <source>
        <strain evidence="5 6">RP-3-15</strain>
    </source>
</reference>
<dbReference type="Pfam" id="PF12833">
    <property type="entry name" value="HTH_18"/>
    <property type="match status" value="1"/>
</dbReference>
<dbReference type="PANTHER" id="PTHR43280">
    <property type="entry name" value="ARAC-FAMILY TRANSCRIPTIONAL REGULATOR"/>
    <property type="match status" value="1"/>
</dbReference>
<keyword evidence="2" id="KW-0238">DNA-binding</keyword>
<organism evidence="5 6">
    <name type="scientific">Pedobacter frigoris</name>
    <dbReference type="NCBI Taxonomy" id="2571272"/>
    <lineage>
        <taxon>Bacteria</taxon>
        <taxon>Pseudomonadati</taxon>
        <taxon>Bacteroidota</taxon>
        <taxon>Sphingobacteriia</taxon>
        <taxon>Sphingobacteriales</taxon>
        <taxon>Sphingobacteriaceae</taxon>
        <taxon>Pedobacter</taxon>
    </lineage>
</organism>
<dbReference type="PANTHER" id="PTHR43280:SF32">
    <property type="entry name" value="TRANSCRIPTIONAL REGULATORY PROTEIN"/>
    <property type="match status" value="1"/>
</dbReference>
<feature type="domain" description="HTH araC/xylS-type" evidence="4">
    <location>
        <begin position="37"/>
        <end position="135"/>
    </location>
</feature>
<evidence type="ECO:0000313" key="6">
    <source>
        <dbReference type="Proteomes" id="UP000307244"/>
    </source>
</evidence>
<dbReference type="InterPro" id="IPR020449">
    <property type="entry name" value="Tscrpt_reg_AraC-type_HTH"/>
</dbReference>
<dbReference type="SMART" id="SM00342">
    <property type="entry name" value="HTH_ARAC"/>
    <property type="match status" value="1"/>
</dbReference>
<dbReference type="InterPro" id="IPR018060">
    <property type="entry name" value="HTH_AraC"/>
</dbReference>
<dbReference type="SUPFAM" id="SSF46689">
    <property type="entry name" value="Homeodomain-like"/>
    <property type="match status" value="1"/>
</dbReference>
<dbReference type="GO" id="GO:0043565">
    <property type="term" value="F:sequence-specific DNA binding"/>
    <property type="evidence" value="ECO:0007669"/>
    <property type="project" value="InterPro"/>
</dbReference>
<proteinExistence type="predicted"/>
<evidence type="ECO:0000259" key="4">
    <source>
        <dbReference type="PROSITE" id="PS01124"/>
    </source>
</evidence>
<keyword evidence="3" id="KW-0804">Transcription</keyword>
<dbReference type="PROSITE" id="PS01124">
    <property type="entry name" value="HTH_ARAC_FAMILY_2"/>
    <property type="match status" value="1"/>
</dbReference>
<dbReference type="PRINTS" id="PR00032">
    <property type="entry name" value="HTHARAC"/>
</dbReference>
<dbReference type="InterPro" id="IPR009057">
    <property type="entry name" value="Homeodomain-like_sf"/>
</dbReference>
<dbReference type="AlphaFoldDB" id="A0A4U1CLD7"/>